<protein>
    <submittedName>
        <fullName evidence="2">Uncharacterized protein</fullName>
    </submittedName>
</protein>
<evidence type="ECO:0000313" key="3">
    <source>
        <dbReference type="Proteomes" id="UP001141327"/>
    </source>
</evidence>
<organism evidence="2 3">
    <name type="scientific">Paratrimastix pyriformis</name>
    <dbReference type="NCBI Taxonomy" id="342808"/>
    <lineage>
        <taxon>Eukaryota</taxon>
        <taxon>Metamonada</taxon>
        <taxon>Preaxostyla</taxon>
        <taxon>Paratrimastigidae</taxon>
        <taxon>Paratrimastix</taxon>
    </lineage>
</organism>
<dbReference type="Proteomes" id="UP001141327">
    <property type="component" value="Unassembled WGS sequence"/>
</dbReference>
<sequence>MTYPGDSPMTYPGDRPMTYPGGDRRMTYPGDRPMTYPGDSRTPPMIAHGSSCTVSQAPRPRPTRGCLSGLSPGGRCAGCVGKAWE</sequence>
<reference evidence="2" key="1">
    <citation type="journal article" date="2022" name="bioRxiv">
        <title>Genomics of Preaxostyla Flagellates Illuminates Evolutionary Transitions and the Path Towards Mitochondrial Loss.</title>
        <authorList>
            <person name="Novak L.V.F."/>
            <person name="Treitli S.C."/>
            <person name="Pyrih J."/>
            <person name="Halakuc P."/>
            <person name="Pipaliya S.V."/>
            <person name="Vacek V."/>
            <person name="Brzon O."/>
            <person name="Soukal P."/>
            <person name="Eme L."/>
            <person name="Dacks J.B."/>
            <person name="Karnkowska A."/>
            <person name="Elias M."/>
            <person name="Hampl V."/>
        </authorList>
    </citation>
    <scope>NUCLEOTIDE SEQUENCE</scope>
    <source>
        <strain evidence="2">RCP-MX</strain>
    </source>
</reference>
<dbReference type="EMBL" id="JAPMOS010000038">
    <property type="protein sequence ID" value="KAJ4457850.1"/>
    <property type="molecule type" value="Genomic_DNA"/>
</dbReference>
<name>A0ABQ8UK68_9EUKA</name>
<accession>A0ABQ8UK68</accession>
<evidence type="ECO:0000256" key="1">
    <source>
        <dbReference type="SAM" id="MobiDB-lite"/>
    </source>
</evidence>
<evidence type="ECO:0000313" key="2">
    <source>
        <dbReference type="EMBL" id="KAJ4457850.1"/>
    </source>
</evidence>
<comment type="caution">
    <text evidence="2">The sequence shown here is derived from an EMBL/GenBank/DDBJ whole genome shotgun (WGS) entry which is preliminary data.</text>
</comment>
<feature type="region of interest" description="Disordered" evidence="1">
    <location>
        <begin position="1"/>
        <end position="68"/>
    </location>
</feature>
<keyword evidence="3" id="KW-1185">Reference proteome</keyword>
<gene>
    <name evidence="2" type="ORF">PAPYR_6526</name>
</gene>
<proteinExistence type="predicted"/>